<keyword evidence="2" id="KW-1185">Reference proteome</keyword>
<dbReference type="RefSeq" id="WP_231063174.1">
    <property type="nucleotide sequence ID" value="NZ_JAJNOR010000007.1"/>
</dbReference>
<name>A0AAP2W9I7_9FIRM</name>
<sequence length="150" mass="17411">MFDKLNYIELSGNKYPLKCDMVVLEQIQEEFGDLGTFENKLIGFVPAKEEDGSLKRNDAGMLVGRYEQPNLKMVNQTLFWMISEGLAIEAEECGEEKRRVEREHLLREIDIPPSEIGQKLHEEFLRCFVRKNSETTQGEKNQKTEKSPNK</sequence>
<reference evidence="1 2" key="1">
    <citation type="submission" date="2021-11" db="EMBL/GenBank/DDBJ databases">
        <title>Lacrimispora sp. nov. NSJ-141 isolated from human feces.</title>
        <authorList>
            <person name="Abdugheni R."/>
        </authorList>
    </citation>
    <scope>NUCLEOTIDE SEQUENCE [LARGE SCALE GENOMIC DNA]</scope>
    <source>
        <strain evidence="1 2">NSJ-141</strain>
    </source>
</reference>
<dbReference type="EMBL" id="JAJNOR010000007">
    <property type="protein sequence ID" value="MCD2493316.1"/>
    <property type="molecule type" value="Genomic_DNA"/>
</dbReference>
<evidence type="ECO:0000313" key="2">
    <source>
        <dbReference type="Proteomes" id="UP001299265"/>
    </source>
</evidence>
<proteinExistence type="predicted"/>
<gene>
    <name evidence="1" type="ORF">LQE92_11895</name>
</gene>
<dbReference type="Proteomes" id="UP001299265">
    <property type="component" value="Unassembled WGS sequence"/>
</dbReference>
<dbReference type="AlphaFoldDB" id="A0AAP2W9I7"/>
<protein>
    <submittedName>
        <fullName evidence="1">Uncharacterized protein</fullName>
    </submittedName>
</protein>
<accession>A0AAP2W9I7</accession>
<comment type="caution">
    <text evidence="1">The sequence shown here is derived from an EMBL/GenBank/DDBJ whole genome shotgun (WGS) entry which is preliminary data.</text>
</comment>
<evidence type="ECO:0000313" key="1">
    <source>
        <dbReference type="EMBL" id="MCD2493316.1"/>
    </source>
</evidence>
<organism evidence="1 2">
    <name type="scientific">Lientehia hominis</name>
    <dbReference type="NCBI Taxonomy" id="2897778"/>
    <lineage>
        <taxon>Bacteria</taxon>
        <taxon>Bacillati</taxon>
        <taxon>Bacillota</taxon>
        <taxon>Clostridia</taxon>
        <taxon>Lachnospirales</taxon>
        <taxon>Lachnospiraceae</taxon>
        <taxon>Lientehia</taxon>
    </lineage>
</organism>